<dbReference type="GO" id="GO:0000462">
    <property type="term" value="P:maturation of SSU-rRNA from tricistronic rRNA transcript (SSU-rRNA, 5.8S rRNA, LSU-rRNA)"/>
    <property type="evidence" value="ECO:0007669"/>
    <property type="project" value="TreeGrafter"/>
</dbReference>
<dbReference type="SMART" id="SM00382">
    <property type="entry name" value="AAA"/>
    <property type="match status" value="1"/>
</dbReference>
<keyword evidence="11" id="KW-1185">Reference proteome</keyword>
<feature type="domain" description="Helicase ATP-binding" evidence="8">
    <location>
        <begin position="321"/>
        <end position="488"/>
    </location>
</feature>
<sequence>MGKSKKKYNWKAREVVETKIDKKEEKKLKVDFNDEGNYDECNALVLPAKKRKTKVKRPQNKVTKLLSKTQRKKLEKIVERKRKKEKRASVIENLLELQVTPEEQTKFTSITQIRNKGIKRRFDDDAEGCLKKVDIDTLKSLGNNDSESIHQYAVNSVKGSRKRRRLLALMFPLDKEKRKIKDPNVVGLDSSSDTDVSDTDESVTSIKQEPESEPENNSDEESSRNDTAVNETIDEDKKEHSPKLAENCKNVQSSEIENDKKKSVEINKSNCNQDTNVSEKNNSLPTEIKREPAIFVPVDRKPDIQAARLKLPILAEEQAIMEAIRENPIVIIAGETGSGKTTQIPQFLYEAGYTRNGKLIGITEPRRVAAISMSKRVGEELNLSSNKVSYLIRFEGNVTPETEIKFMTDGVLLKEIQKDFLLTKYSVIILDEAHERSVYTDILMGLLSRIVPLRNKRNNPLKMIIMSATLRVEDFTENKHLFKVAPPVIKVDSRQYPVTIHFNKRTNPDYLREAFRKVCKIHTQLPEGGILVFLTGQQEVNGLVNKLKKAFPMKSKAILRKGVKEKNNDNKDIDDEEIELNLDKAMQKAKLKKKQEIILPEINLDSYEATPVDDTDLDLFDESSDIEGDWGEEEIAHHNAQPLWVLPLYSILPSKQQAKVFDPPPEGTRLCVVATNVAETSLTIPGVKYVVDSGKVKAKLYDKLTGVSAFAVQWASKAAANQRAGRAGRTSAGHCYRIYSSAVFDNDFEEWSVPEMQRRCVDELVLQMKSLGIQRVVNFPFPSPPDATQLTVAENTLTMLGALQKPKAGEKDKYSGKLTELGKLMARFPVAPRFAKMLCLSYQAPNIFEYIVAIVSALSVQEMLLNADDTVSKQRRAKWAGKGAIQLLGDAMVLLRAVGAGEYAYNNRNLEEFCHLNKIRPKAITEARKIRIQLIKEINLLNPTLNLPISITLDPPNATQTRLMRQIILAGMPDNVARKCDEEDQDKKKKRPYYNTPILEEKVQIHNSSALYREYPEWIVYQEIFQVSDKKYIRGIVAIEPEWLPVYAPTLCQLGSPLDEPPPRYDDHKGTLHCHVKATFGRRGWELPVVEIEFPSGLDKYKWFALFLLDGKIFPKLGKFTKSLLSTPQTMIRSWAKLQPRTELLLKTLVSKEVDSKDKLLKAWEEERTFLMTAYQKWLPESAHNELAIIWPPI</sequence>
<gene>
    <name evidence="10" type="ORF">O3M35_004998</name>
</gene>
<dbReference type="PROSITE" id="PS00690">
    <property type="entry name" value="DEAH_ATP_HELICASE"/>
    <property type="match status" value="1"/>
</dbReference>
<dbReference type="EC" id="3.6.4.13" evidence="2"/>
<evidence type="ECO:0000256" key="4">
    <source>
        <dbReference type="ARBA" id="ARBA00022801"/>
    </source>
</evidence>
<dbReference type="GO" id="GO:0016787">
    <property type="term" value="F:hydrolase activity"/>
    <property type="evidence" value="ECO:0007669"/>
    <property type="project" value="UniProtKB-KW"/>
</dbReference>
<dbReference type="GO" id="GO:0005730">
    <property type="term" value="C:nucleolus"/>
    <property type="evidence" value="ECO:0007669"/>
    <property type="project" value="TreeGrafter"/>
</dbReference>
<name>A0AAW1DJA6_9HEMI</name>
<dbReference type="Pfam" id="PF00270">
    <property type="entry name" value="DEAD"/>
    <property type="match status" value="1"/>
</dbReference>
<dbReference type="GO" id="GO:0003724">
    <property type="term" value="F:RNA helicase activity"/>
    <property type="evidence" value="ECO:0007669"/>
    <property type="project" value="UniProtKB-EC"/>
</dbReference>
<evidence type="ECO:0000256" key="6">
    <source>
        <dbReference type="ARBA" id="ARBA00022840"/>
    </source>
</evidence>
<feature type="region of interest" description="Disordered" evidence="7">
    <location>
        <begin position="182"/>
        <end position="283"/>
    </location>
</feature>
<dbReference type="Pfam" id="PF04408">
    <property type="entry name" value="WHD_HA2"/>
    <property type="match status" value="1"/>
</dbReference>
<evidence type="ECO:0000256" key="2">
    <source>
        <dbReference type="ARBA" id="ARBA00012552"/>
    </source>
</evidence>
<dbReference type="InterPro" id="IPR048333">
    <property type="entry name" value="HA2_WH"/>
</dbReference>
<dbReference type="PANTHER" id="PTHR18934">
    <property type="entry name" value="ATP-DEPENDENT RNA HELICASE"/>
    <property type="match status" value="1"/>
</dbReference>
<feature type="compositionally biased region" description="Acidic residues" evidence="7">
    <location>
        <begin position="211"/>
        <end position="220"/>
    </location>
</feature>
<dbReference type="CDD" id="cd18791">
    <property type="entry name" value="SF2_C_RHA"/>
    <property type="match status" value="1"/>
</dbReference>
<dbReference type="InterPro" id="IPR027417">
    <property type="entry name" value="P-loop_NTPase"/>
</dbReference>
<dbReference type="GO" id="GO:0005524">
    <property type="term" value="F:ATP binding"/>
    <property type="evidence" value="ECO:0007669"/>
    <property type="project" value="UniProtKB-KW"/>
</dbReference>
<feature type="domain" description="Helicase C-terminal" evidence="9">
    <location>
        <begin position="581"/>
        <end position="772"/>
    </location>
</feature>
<dbReference type="PANTHER" id="PTHR18934:SF99">
    <property type="entry name" value="ATP-DEPENDENT RNA HELICASE DHX37-RELATED"/>
    <property type="match status" value="1"/>
</dbReference>
<dbReference type="InterPro" id="IPR002464">
    <property type="entry name" value="DNA/RNA_helicase_DEAH_CS"/>
</dbReference>
<dbReference type="InterPro" id="IPR011709">
    <property type="entry name" value="DEAD-box_helicase_OB_fold"/>
</dbReference>
<dbReference type="EMBL" id="JAPXFL010000002">
    <property type="protein sequence ID" value="KAK9510155.1"/>
    <property type="molecule type" value="Genomic_DNA"/>
</dbReference>
<protein>
    <recommendedName>
        <fullName evidence="2">RNA helicase</fullName>
        <ecNumber evidence="2">3.6.4.13</ecNumber>
    </recommendedName>
</protein>
<dbReference type="SMART" id="SM00490">
    <property type="entry name" value="HELICc"/>
    <property type="match status" value="1"/>
</dbReference>
<dbReference type="FunFam" id="3.40.50.300:FF:000895">
    <property type="entry name" value="probable ATP-dependent RNA helicase DHX37"/>
    <property type="match status" value="1"/>
</dbReference>
<keyword evidence="6" id="KW-0067">ATP-binding</keyword>
<dbReference type="AlphaFoldDB" id="A0AAW1DJA6"/>
<dbReference type="Pfam" id="PF21010">
    <property type="entry name" value="HA2_C"/>
    <property type="match status" value="1"/>
</dbReference>
<dbReference type="PROSITE" id="PS51192">
    <property type="entry name" value="HELICASE_ATP_BIND_1"/>
    <property type="match status" value="1"/>
</dbReference>
<dbReference type="Pfam" id="PF23362">
    <property type="entry name" value="DHX37_C"/>
    <property type="match status" value="1"/>
</dbReference>
<dbReference type="SMART" id="SM00487">
    <property type="entry name" value="DEXDc"/>
    <property type="match status" value="1"/>
</dbReference>
<dbReference type="PROSITE" id="PS51194">
    <property type="entry name" value="HELICASE_CTER"/>
    <property type="match status" value="1"/>
</dbReference>
<evidence type="ECO:0000256" key="3">
    <source>
        <dbReference type="ARBA" id="ARBA00022741"/>
    </source>
</evidence>
<evidence type="ECO:0000256" key="7">
    <source>
        <dbReference type="SAM" id="MobiDB-lite"/>
    </source>
</evidence>
<dbReference type="SUPFAM" id="SSF52540">
    <property type="entry name" value="P-loop containing nucleoside triphosphate hydrolases"/>
    <property type="match status" value="1"/>
</dbReference>
<keyword evidence="3" id="KW-0547">Nucleotide-binding</keyword>
<dbReference type="InterPro" id="IPR001650">
    <property type="entry name" value="Helicase_C-like"/>
</dbReference>
<evidence type="ECO:0000313" key="11">
    <source>
        <dbReference type="Proteomes" id="UP001461498"/>
    </source>
</evidence>
<dbReference type="Pfam" id="PF07717">
    <property type="entry name" value="OB_NTP_bind"/>
    <property type="match status" value="1"/>
</dbReference>
<dbReference type="InterPro" id="IPR056371">
    <property type="entry name" value="DHX37-like_C"/>
</dbReference>
<keyword evidence="5" id="KW-0347">Helicase</keyword>
<reference evidence="10 11" key="1">
    <citation type="submission" date="2022-12" db="EMBL/GenBank/DDBJ databases">
        <title>Chromosome-level genome assembly of true bugs.</title>
        <authorList>
            <person name="Ma L."/>
            <person name="Li H."/>
        </authorList>
    </citation>
    <scope>NUCLEOTIDE SEQUENCE [LARGE SCALE GENOMIC DNA]</scope>
    <source>
        <strain evidence="10">Lab_2022b</strain>
    </source>
</reference>
<evidence type="ECO:0000259" key="8">
    <source>
        <dbReference type="PROSITE" id="PS51192"/>
    </source>
</evidence>
<comment type="similarity">
    <text evidence="1">Belongs to the DEAD box helicase family. DEAH subfamily.</text>
</comment>
<dbReference type="InterPro" id="IPR014001">
    <property type="entry name" value="Helicase_ATP-bd"/>
</dbReference>
<proteinExistence type="inferred from homology"/>
<evidence type="ECO:0000313" key="10">
    <source>
        <dbReference type="EMBL" id="KAK9510155.1"/>
    </source>
</evidence>
<dbReference type="Proteomes" id="UP001461498">
    <property type="component" value="Unassembled WGS sequence"/>
</dbReference>
<dbReference type="InterPro" id="IPR007502">
    <property type="entry name" value="Helicase-assoc_dom"/>
</dbReference>
<dbReference type="CDD" id="cd17982">
    <property type="entry name" value="DEXHc_DHX37"/>
    <property type="match status" value="1"/>
</dbReference>
<dbReference type="SMART" id="SM00847">
    <property type="entry name" value="HA2"/>
    <property type="match status" value="1"/>
</dbReference>
<evidence type="ECO:0000256" key="1">
    <source>
        <dbReference type="ARBA" id="ARBA00008792"/>
    </source>
</evidence>
<feature type="compositionally biased region" description="Polar residues" evidence="7">
    <location>
        <begin position="266"/>
        <end position="283"/>
    </location>
</feature>
<dbReference type="GO" id="GO:0003723">
    <property type="term" value="F:RNA binding"/>
    <property type="evidence" value="ECO:0007669"/>
    <property type="project" value="TreeGrafter"/>
</dbReference>
<keyword evidence="4" id="KW-0378">Hydrolase</keyword>
<dbReference type="Gene3D" id="3.40.50.300">
    <property type="entry name" value="P-loop containing nucleotide triphosphate hydrolases"/>
    <property type="match status" value="2"/>
</dbReference>
<dbReference type="InterPro" id="IPR003593">
    <property type="entry name" value="AAA+_ATPase"/>
</dbReference>
<dbReference type="Pfam" id="PF00271">
    <property type="entry name" value="Helicase_C"/>
    <property type="match status" value="1"/>
</dbReference>
<dbReference type="InterPro" id="IPR011545">
    <property type="entry name" value="DEAD/DEAH_box_helicase_dom"/>
</dbReference>
<organism evidence="10 11">
    <name type="scientific">Rhynocoris fuscipes</name>
    <dbReference type="NCBI Taxonomy" id="488301"/>
    <lineage>
        <taxon>Eukaryota</taxon>
        <taxon>Metazoa</taxon>
        <taxon>Ecdysozoa</taxon>
        <taxon>Arthropoda</taxon>
        <taxon>Hexapoda</taxon>
        <taxon>Insecta</taxon>
        <taxon>Pterygota</taxon>
        <taxon>Neoptera</taxon>
        <taxon>Paraneoptera</taxon>
        <taxon>Hemiptera</taxon>
        <taxon>Heteroptera</taxon>
        <taxon>Panheteroptera</taxon>
        <taxon>Cimicomorpha</taxon>
        <taxon>Reduviidae</taxon>
        <taxon>Harpactorinae</taxon>
        <taxon>Harpactorini</taxon>
        <taxon>Rhynocoris</taxon>
    </lineage>
</organism>
<evidence type="ECO:0000259" key="9">
    <source>
        <dbReference type="PROSITE" id="PS51194"/>
    </source>
</evidence>
<evidence type="ECO:0000256" key="5">
    <source>
        <dbReference type="ARBA" id="ARBA00022806"/>
    </source>
</evidence>
<accession>A0AAW1DJA6</accession>
<comment type="caution">
    <text evidence="10">The sequence shown here is derived from an EMBL/GenBank/DDBJ whole genome shotgun (WGS) entry which is preliminary data.</text>
</comment>
<dbReference type="Gene3D" id="1.20.120.1080">
    <property type="match status" value="1"/>
</dbReference>